<dbReference type="InterPro" id="IPR023562">
    <property type="entry name" value="ClpP/TepA"/>
</dbReference>
<proteinExistence type="inferred from homology"/>
<gene>
    <name evidence="8" type="ORF">HMPREF9723_00447</name>
</gene>
<dbReference type="PANTHER" id="PTHR10381:SF70">
    <property type="entry name" value="ATP-DEPENDENT CLP PROTEASE PROTEOLYTIC SUBUNIT"/>
    <property type="match status" value="1"/>
</dbReference>
<dbReference type="HOGENOM" id="CLU_760625_0_0_12"/>
<dbReference type="Pfam" id="PF00574">
    <property type="entry name" value="CLP_protease"/>
    <property type="match status" value="1"/>
</dbReference>
<evidence type="ECO:0000256" key="3">
    <source>
        <dbReference type="ARBA" id="ARBA00022670"/>
    </source>
</evidence>
<keyword evidence="5" id="KW-0720">Serine protease</keyword>
<dbReference type="RefSeq" id="WP_002690685.1">
    <property type="nucleotide sequence ID" value="NZ_CM001797.1"/>
</dbReference>
<protein>
    <recommendedName>
        <fullName evidence="6">ATP-dependent Clp protease proteolytic subunit</fullName>
    </recommendedName>
</protein>
<evidence type="ECO:0000256" key="6">
    <source>
        <dbReference type="RuleBase" id="RU003567"/>
    </source>
</evidence>
<dbReference type="PRINTS" id="PR00127">
    <property type="entry name" value="CLPPROTEASEP"/>
</dbReference>
<evidence type="ECO:0000256" key="7">
    <source>
        <dbReference type="SAM" id="MobiDB-lite"/>
    </source>
</evidence>
<keyword evidence="4" id="KW-0378">Hydrolase</keyword>
<dbReference type="PANTHER" id="PTHR10381">
    <property type="entry name" value="ATP-DEPENDENT CLP PROTEASE PROTEOLYTIC SUBUNIT"/>
    <property type="match status" value="1"/>
</dbReference>
<dbReference type="PATRIC" id="fig|999434.4.peg.468"/>
<evidence type="ECO:0000256" key="1">
    <source>
        <dbReference type="ARBA" id="ARBA00007039"/>
    </source>
</evidence>
<organism evidence="8">
    <name type="scientific">Treponema denticola OTK</name>
    <dbReference type="NCBI Taxonomy" id="999434"/>
    <lineage>
        <taxon>Bacteria</taxon>
        <taxon>Pseudomonadati</taxon>
        <taxon>Spirochaetota</taxon>
        <taxon>Spirochaetia</taxon>
        <taxon>Spirochaetales</taxon>
        <taxon>Treponemataceae</taxon>
        <taxon>Treponema</taxon>
    </lineage>
</organism>
<feature type="region of interest" description="Disordered" evidence="7">
    <location>
        <begin position="325"/>
        <end position="349"/>
    </location>
</feature>
<dbReference type="Proteomes" id="UP000011701">
    <property type="component" value="Chromosome"/>
</dbReference>
<evidence type="ECO:0000256" key="5">
    <source>
        <dbReference type="ARBA" id="ARBA00022825"/>
    </source>
</evidence>
<dbReference type="InterPro" id="IPR029045">
    <property type="entry name" value="ClpP/crotonase-like_dom_sf"/>
</dbReference>
<dbReference type="InterPro" id="IPR001907">
    <property type="entry name" value="ClpP"/>
</dbReference>
<evidence type="ECO:0000313" key="8">
    <source>
        <dbReference type="EMBL" id="EMB23309.1"/>
    </source>
</evidence>
<evidence type="ECO:0000256" key="4">
    <source>
        <dbReference type="ARBA" id="ARBA00022801"/>
    </source>
</evidence>
<dbReference type="EMBL" id="AGDY01000004">
    <property type="protein sequence ID" value="EMB23309.1"/>
    <property type="molecule type" value="Genomic_DNA"/>
</dbReference>
<dbReference type="CDD" id="cd07016">
    <property type="entry name" value="S14_ClpP_1"/>
    <property type="match status" value="1"/>
</dbReference>
<dbReference type="Gene3D" id="3.90.226.10">
    <property type="entry name" value="2-enoyl-CoA Hydratase, Chain A, domain 1"/>
    <property type="match status" value="1"/>
</dbReference>
<dbReference type="GO" id="GO:0006515">
    <property type="term" value="P:protein quality control for misfolded or incompletely synthesized proteins"/>
    <property type="evidence" value="ECO:0007669"/>
    <property type="project" value="TreeGrafter"/>
</dbReference>
<dbReference type="GO" id="GO:0004252">
    <property type="term" value="F:serine-type endopeptidase activity"/>
    <property type="evidence" value="ECO:0007669"/>
    <property type="project" value="InterPro"/>
</dbReference>
<dbReference type="GO" id="GO:0051117">
    <property type="term" value="F:ATPase binding"/>
    <property type="evidence" value="ECO:0007669"/>
    <property type="project" value="TreeGrafter"/>
</dbReference>
<reference evidence="8" key="1">
    <citation type="submission" date="2012-01" db="EMBL/GenBank/DDBJ databases">
        <title>The Genome Sequence of Treponema denticola OTK.</title>
        <authorList>
            <consortium name="The Broad Institute Genome Sequencing Platform"/>
            <person name="Earl A."/>
            <person name="Ward D."/>
            <person name="Feldgarden M."/>
            <person name="Gevers D."/>
            <person name="Blanton J.M."/>
            <person name="Fenno C.J."/>
            <person name="Baranova O.V."/>
            <person name="Mathney J."/>
            <person name="Dewhirst F.E."/>
            <person name="Izard J."/>
            <person name="Young S.K."/>
            <person name="Zeng Q."/>
            <person name="Gargeya S."/>
            <person name="Fitzgerald M."/>
            <person name="Haas B."/>
            <person name="Abouelleil A."/>
            <person name="Alvarado L."/>
            <person name="Arachchi H.M."/>
            <person name="Berlin A."/>
            <person name="Chapman S.B."/>
            <person name="Gearin G."/>
            <person name="Goldberg J."/>
            <person name="Griggs A."/>
            <person name="Gujja S."/>
            <person name="Hansen M."/>
            <person name="Heiman D."/>
            <person name="Howarth C."/>
            <person name="Larimer J."/>
            <person name="Lui A."/>
            <person name="MacDonald P.J.P."/>
            <person name="McCowen C."/>
            <person name="Montmayeur A."/>
            <person name="Murphy C."/>
            <person name="Neiman D."/>
            <person name="Pearson M."/>
            <person name="Priest M."/>
            <person name="Roberts A."/>
            <person name="Saif S."/>
            <person name="Shea T."/>
            <person name="Sisk P."/>
            <person name="Stolte C."/>
            <person name="Sykes S."/>
            <person name="Wortman J."/>
            <person name="Nusbaum C."/>
            <person name="Birren B."/>
        </authorList>
    </citation>
    <scope>NUCLEOTIDE SEQUENCE [LARGE SCALE GENOMIC DNA]</scope>
    <source>
        <strain evidence="8">OTK</strain>
    </source>
</reference>
<sequence>MKLAIDKYIGGWDGISEKEIRESLTSLKEGEDLELIINSPGGDVYEGIAIFNTIRETAKTHNVIVTVNGLAASMATYIALAARTVKADSVVKVSDNSIFMIHNPWTFSFGDYRDFEKTGSYLKQLAGVLCGVYSFVSKKEKAEVASLMDAETFFVGKEISENGFANEFEEITKQEDSSEAKTDGIESRDSLVVNAKLKIKNCYESLKKAYEDTEEKPIDKAAALLKIENTNLENSINENKNQNTNGGSMKGEELKVKDAACYNEIFALGEKAAIEKERERVSAHLRLAEKCGGYELAAKFIAEGKSTADADVQGAYMDYAMKQSKIQNRADDDPPATQTESGNKDADESALIAEFDKGFFGKEE</sequence>
<accession>A0A0F6MPU0</accession>
<dbReference type="GO" id="GO:0009368">
    <property type="term" value="C:endopeptidase Clp complex"/>
    <property type="evidence" value="ECO:0007669"/>
    <property type="project" value="TreeGrafter"/>
</dbReference>
<dbReference type="AlphaFoldDB" id="A0A0F6MPU0"/>
<keyword evidence="2" id="KW-0963">Cytoplasm</keyword>
<dbReference type="SUPFAM" id="SSF52096">
    <property type="entry name" value="ClpP/crotonase"/>
    <property type="match status" value="1"/>
</dbReference>
<evidence type="ECO:0000256" key="2">
    <source>
        <dbReference type="ARBA" id="ARBA00022490"/>
    </source>
</evidence>
<dbReference type="NCBIfam" id="NF045542">
    <property type="entry name" value="Clp_rel_HeadMat"/>
    <property type="match status" value="1"/>
</dbReference>
<name>A0A0F6MPU0_TREDN</name>
<comment type="caution">
    <text evidence="8">The sequence shown here is derived from an EMBL/GenBank/DDBJ whole genome shotgun (WGS) entry which is preliminary data.</text>
</comment>
<comment type="similarity">
    <text evidence="1 6">Belongs to the peptidase S14 family.</text>
</comment>
<dbReference type="GO" id="GO:0004176">
    <property type="term" value="F:ATP-dependent peptidase activity"/>
    <property type="evidence" value="ECO:0007669"/>
    <property type="project" value="InterPro"/>
</dbReference>
<keyword evidence="3" id="KW-0645">Protease</keyword>